<dbReference type="InterPro" id="IPR014202">
    <property type="entry name" value="Spore_II_R"/>
</dbReference>
<proteinExistence type="predicted"/>
<evidence type="ECO:0000313" key="2">
    <source>
        <dbReference type="Proteomes" id="UP001178662"/>
    </source>
</evidence>
<accession>A0AA95EVN6</accession>
<dbReference type="Proteomes" id="UP001178662">
    <property type="component" value="Chromosome"/>
</dbReference>
<name>A0AA95EVN6_9BACL</name>
<sequence>MRNHSYSNLSNVRPHLSIIRKLIRSLVICIALFIGTAALIGKFVAAASADSTIPEDAIRIRIIANSDSTYDQQLKSKVRDDIATFIESWGEMPATQPEVLALIQDHLSNIQSRVDTMLKDAGASYDGTAELGEVPFPEKAFEGASYEAGNYLALRITLGEGNGANWWCVLFPPLCLTAAQAPDDQAQATQSADQQISVEDDQPKAKFFLWELLEKLFAFIASLFS</sequence>
<gene>
    <name evidence="1" type="ORF">P0Y55_15675</name>
</gene>
<reference evidence="1" key="1">
    <citation type="submission" date="2023-03" db="EMBL/GenBank/DDBJ databases">
        <title>Andean soil-derived lignocellulolytic bacterial consortium as a source of novel taxa and putative plastic-active enzymes.</title>
        <authorList>
            <person name="Diaz-Garcia L."/>
            <person name="Chuvochina M."/>
            <person name="Feuerriegel G."/>
            <person name="Bunk B."/>
            <person name="Sproer C."/>
            <person name="Streit W.R."/>
            <person name="Rodriguez L.M."/>
            <person name="Overmann J."/>
            <person name="Jimenez D.J."/>
        </authorList>
    </citation>
    <scope>NUCLEOTIDE SEQUENCE</scope>
    <source>
        <strain evidence="1">MAG 2441</strain>
    </source>
</reference>
<dbReference type="Pfam" id="PF09551">
    <property type="entry name" value="Spore_II_R"/>
    <property type="match status" value="1"/>
</dbReference>
<organism evidence="1 2">
    <name type="scientific">Candidatus Cohnella colombiensis</name>
    <dbReference type="NCBI Taxonomy" id="3121368"/>
    <lineage>
        <taxon>Bacteria</taxon>
        <taxon>Bacillati</taxon>
        <taxon>Bacillota</taxon>
        <taxon>Bacilli</taxon>
        <taxon>Bacillales</taxon>
        <taxon>Paenibacillaceae</taxon>
        <taxon>Cohnella</taxon>
    </lineage>
</organism>
<dbReference type="EMBL" id="CP119317">
    <property type="protein sequence ID" value="WEK53984.1"/>
    <property type="molecule type" value="Genomic_DNA"/>
</dbReference>
<dbReference type="AlphaFoldDB" id="A0AA95EVN6"/>
<keyword evidence="2" id="KW-1185">Reference proteome</keyword>
<evidence type="ECO:0000313" key="1">
    <source>
        <dbReference type="EMBL" id="WEK53984.1"/>
    </source>
</evidence>
<protein>
    <submittedName>
        <fullName evidence="1">Stage II sporulation protein R</fullName>
    </submittedName>
</protein>